<organism evidence="8 9">
    <name type="scientific">Pseudonocardia sediminis</name>
    <dbReference type="NCBI Taxonomy" id="1397368"/>
    <lineage>
        <taxon>Bacteria</taxon>
        <taxon>Bacillati</taxon>
        <taxon>Actinomycetota</taxon>
        <taxon>Actinomycetes</taxon>
        <taxon>Pseudonocardiales</taxon>
        <taxon>Pseudonocardiaceae</taxon>
        <taxon>Pseudonocardia</taxon>
    </lineage>
</organism>
<dbReference type="InterPro" id="IPR050553">
    <property type="entry name" value="Thioredoxin_ResA/DsbE_sf"/>
</dbReference>
<evidence type="ECO:0000256" key="2">
    <source>
        <dbReference type="ARBA" id="ARBA00022748"/>
    </source>
</evidence>
<name>A0A4Q7UWZ2_PSEST</name>
<keyword evidence="8" id="KW-0413">Isomerase</keyword>
<evidence type="ECO:0000256" key="4">
    <source>
        <dbReference type="ARBA" id="ARBA00023157"/>
    </source>
</evidence>
<proteinExistence type="predicted"/>
<dbReference type="Pfam" id="PF00578">
    <property type="entry name" value="AhpC-TSA"/>
    <property type="match status" value="1"/>
</dbReference>
<dbReference type="InterPro" id="IPR036249">
    <property type="entry name" value="Thioredoxin-like_sf"/>
</dbReference>
<dbReference type="Gene3D" id="3.40.30.10">
    <property type="entry name" value="Glutaredoxin"/>
    <property type="match status" value="1"/>
</dbReference>
<evidence type="ECO:0000256" key="5">
    <source>
        <dbReference type="ARBA" id="ARBA00023284"/>
    </source>
</evidence>
<feature type="domain" description="Thioredoxin" evidence="7">
    <location>
        <begin position="84"/>
        <end position="252"/>
    </location>
</feature>
<feature type="compositionally biased region" description="Polar residues" evidence="6">
    <location>
        <begin position="18"/>
        <end position="28"/>
    </location>
</feature>
<dbReference type="Proteomes" id="UP000291591">
    <property type="component" value="Unassembled WGS sequence"/>
</dbReference>
<sequence length="267" mass="28403">MIRSRGRQRATIPRCRTLRTSRPGTSPVATGADRGGGPRPRARRDADGAPPGTRRCRTGPALRAALALLAVSALLSGCANSTDGNAPSSIKEFTFTAPGGQPRIFYDPPDSRGQVRGLAGPDLFDPAKTIGLQDFRGQVVVLNIWGAWCGPCRAEMPDLQLIQEQMAPRGVTVLGIDVRDERAAARDFITSRGITYPSIFDQAGRSLLALDGFPRNTVPSTIVLDRRHRVAAVYLTAIRFSELIAVVQRVAAEQAPTGAAPAGQGPS</sequence>
<dbReference type="SUPFAM" id="SSF52833">
    <property type="entry name" value="Thioredoxin-like"/>
    <property type="match status" value="1"/>
</dbReference>
<keyword evidence="4" id="KW-1015">Disulfide bond</keyword>
<dbReference type="PROSITE" id="PS51352">
    <property type="entry name" value="THIOREDOXIN_2"/>
    <property type="match status" value="1"/>
</dbReference>
<dbReference type="AlphaFoldDB" id="A0A4Q7UWZ2"/>
<dbReference type="GO" id="GO:0030313">
    <property type="term" value="C:cell envelope"/>
    <property type="evidence" value="ECO:0007669"/>
    <property type="project" value="UniProtKB-SubCell"/>
</dbReference>
<dbReference type="OrthoDB" id="9796554at2"/>
<dbReference type="CDD" id="cd02966">
    <property type="entry name" value="TlpA_like_family"/>
    <property type="match status" value="1"/>
</dbReference>
<dbReference type="PANTHER" id="PTHR42852">
    <property type="entry name" value="THIOL:DISULFIDE INTERCHANGE PROTEIN DSBE"/>
    <property type="match status" value="1"/>
</dbReference>
<gene>
    <name evidence="8" type="ORF">EV383_2479</name>
</gene>
<dbReference type="GO" id="GO:0017004">
    <property type="term" value="P:cytochrome complex assembly"/>
    <property type="evidence" value="ECO:0007669"/>
    <property type="project" value="UniProtKB-KW"/>
</dbReference>
<feature type="region of interest" description="Disordered" evidence="6">
    <location>
        <begin position="1"/>
        <end position="57"/>
    </location>
</feature>
<comment type="caution">
    <text evidence="8">The sequence shown here is derived from an EMBL/GenBank/DDBJ whole genome shotgun (WGS) entry which is preliminary data.</text>
</comment>
<keyword evidence="5" id="KW-0676">Redox-active center</keyword>
<evidence type="ECO:0000259" key="7">
    <source>
        <dbReference type="PROSITE" id="PS51352"/>
    </source>
</evidence>
<reference evidence="8 9" key="1">
    <citation type="submission" date="2019-02" db="EMBL/GenBank/DDBJ databases">
        <title>Sequencing the genomes of 1000 actinobacteria strains.</title>
        <authorList>
            <person name="Klenk H.-P."/>
        </authorList>
    </citation>
    <scope>NUCLEOTIDE SEQUENCE [LARGE SCALE GENOMIC DNA]</scope>
    <source>
        <strain evidence="8 9">DSM 45779</strain>
    </source>
</reference>
<protein>
    <submittedName>
        <fullName evidence="8">Thiol-disulfide isomerase/thioredoxin</fullName>
    </submittedName>
</protein>
<keyword evidence="2" id="KW-0201">Cytochrome c-type biogenesis</keyword>
<dbReference type="GO" id="GO:0016209">
    <property type="term" value="F:antioxidant activity"/>
    <property type="evidence" value="ECO:0007669"/>
    <property type="project" value="InterPro"/>
</dbReference>
<dbReference type="InterPro" id="IPR000866">
    <property type="entry name" value="AhpC/TSA"/>
</dbReference>
<accession>A0A4Q7UWZ2</accession>
<keyword evidence="3" id="KW-0812">Transmembrane</keyword>
<dbReference type="PANTHER" id="PTHR42852:SF6">
    <property type="entry name" value="THIOL:DISULFIDE INTERCHANGE PROTEIN DSBE"/>
    <property type="match status" value="1"/>
</dbReference>
<evidence type="ECO:0000313" key="9">
    <source>
        <dbReference type="Proteomes" id="UP000291591"/>
    </source>
</evidence>
<evidence type="ECO:0000256" key="1">
    <source>
        <dbReference type="ARBA" id="ARBA00004196"/>
    </source>
</evidence>
<dbReference type="InterPro" id="IPR013766">
    <property type="entry name" value="Thioredoxin_domain"/>
</dbReference>
<dbReference type="PROSITE" id="PS00194">
    <property type="entry name" value="THIOREDOXIN_1"/>
    <property type="match status" value="1"/>
</dbReference>
<keyword evidence="3" id="KW-0735">Signal-anchor</keyword>
<comment type="subcellular location">
    <subcellularLocation>
        <location evidence="1">Cell envelope</location>
    </subcellularLocation>
</comment>
<evidence type="ECO:0000313" key="8">
    <source>
        <dbReference type="EMBL" id="RZT85604.1"/>
    </source>
</evidence>
<dbReference type="EMBL" id="SHKL01000001">
    <property type="protein sequence ID" value="RZT85604.1"/>
    <property type="molecule type" value="Genomic_DNA"/>
</dbReference>
<keyword evidence="9" id="KW-1185">Reference proteome</keyword>
<evidence type="ECO:0000256" key="6">
    <source>
        <dbReference type="SAM" id="MobiDB-lite"/>
    </source>
</evidence>
<evidence type="ECO:0000256" key="3">
    <source>
        <dbReference type="ARBA" id="ARBA00022968"/>
    </source>
</evidence>
<dbReference type="GO" id="GO:0016491">
    <property type="term" value="F:oxidoreductase activity"/>
    <property type="evidence" value="ECO:0007669"/>
    <property type="project" value="InterPro"/>
</dbReference>
<dbReference type="InterPro" id="IPR017937">
    <property type="entry name" value="Thioredoxin_CS"/>
</dbReference>
<dbReference type="GO" id="GO:0016853">
    <property type="term" value="F:isomerase activity"/>
    <property type="evidence" value="ECO:0007669"/>
    <property type="project" value="UniProtKB-KW"/>
</dbReference>